<dbReference type="InterPro" id="IPR005135">
    <property type="entry name" value="Endo/exonuclease/phosphatase"/>
</dbReference>
<reference evidence="2 3" key="1">
    <citation type="journal article" date="2018" name="Environ. Microbiol.">
        <title>Isolation and genomic characterization of Novimethylophilus kurashikiensis gen. nov. sp. nov., a new lanthanide-dependent methylotrophic species of Methylophilaceae.</title>
        <authorList>
            <person name="Lv H."/>
            <person name="Sahin N."/>
            <person name="Tani A."/>
        </authorList>
    </citation>
    <scope>NUCLEOTIDE SEQUENCE [LARGE SCALE GENOMIC DNA]</scope>
    <source>
        <strain evidence="2 3">La2-4</strain>
    </source>
</reference>
<dbReference type="RefSeq" id="WP_109014712.1">
    <property type="nucleotide sequence ID" value="NZ_BDOQ01000003.1"/>
</dbReference>
<name>A0A2R5FA03_9PROT</name>
<dbReference type="InterPro" id="IPR051916">
    <property type="entry name" value="GPI-anchor_lipid_remodeler"/>
</dbReference>
<protein>
    <submittedName>
        <fullName evidence="2">Ribosome biogenesis GTPase A</fullName>
    </submittedName>
</protein>
<dbReference type="GO" id="GO:0003824">
    <property type="term" value="F:catalytic activity"/>
    <property type="evidence" value="ECO:0007669"/>
    <property type="project" value="InterPro"/>
</dbReference>
<organism evidence="2 3">
    <name type="scientific">Novimethylophilus kurashikiensis</name>
    <dbReference type="NCBI Taxonomy" id="1825523"/>
    <lineage>
        <taxon>Bacteria</taxon>
        <taxon>Pseudomonadati</taxon>
        <taxon>Pseudomonadota</taxon>
        <taxon>Betaproteobacteria</taxon>
        <taxon>Nitrosomonadales</taxon>
        <taxon>Methylophilaceae</taxon>
        <taxon>Novimethylophilus</taxon>
    </lineage>
</organism>
<dbReference type="PANTHER" id="PTHR14859:SF1">
    <property type="entry name" value="PGAP2-INTERACTING PROTEIN"/>
    <property type="match status" value="1"/>
</dbReference>
<gene>
    <name evidence="2" type="ORF">NMK_1072</name>
</gene>
<dbReference type="Proteomes" id="UP000245081">
    <property type="component" value="Unassembled WGS sequence"/>
</dbReference>
<dbReference type="Pfam" id="PF03372">
    <property type="entry name" value="Exo_endo_phos"/>
    <property type="match status" value="1"/>
</dbReference>
<dbReference type="OrthoDB" id="9793162at2"/>
<dbReference type="GO" id="GO:0006506">
    <property type="term" value="P:GPI anchor biosynthetic process"/>
    <property type="evidence" value="ECO:0007669"/>
    <property type="project" value="TreeGrafter"/>
</dbReference>
<accession>A0A2R5FA03</accession>
<dbReference type="AlphaFoldDB" id="A0A2R5FA03"/>
<keyword evidence="3" id="KW-1185">Reference proteome</keyword>
<dbReference type="EMBL" id="BDOQ01000003">
    <property type="protein sequence ID" value="GBG13521.1"/>
    <property type="molecule type" value="Genomic_DNA"/>
</dbReference>
<comment type="caution">
    <text evidence="2">The sequence shown here is derived from an EMBL/GenBank/DDBJ whole genome shotgun (WGS) entry which is preliminary data.</text>
</comment>
<feature type="domain" description="Endonuclease/exonuclease/phosphatase" evidence="1">
    <location>
        <begin position="18"/>
        <end position="236"/>
    </location>
</feature>
<evidence type="ECO:0000313" key="2">
    <source>
        <dbReference type="EMBL" id="GBG13521.1"/>
    </source>
</evidence>
<sequence length="246" mass="28234">MSNTLRIATFNIHKGMTSFNARMVLHEQREMIRKLQADIVFLQEVQGEHARHEPLFRGLQHEFLADSIWSSHAYGKNAVYPAGHHGNALLSKYPISKWENEDISAHATEKRGMLHCEMAVPGWDQPLHCVCTHLGLFGRWREQQILALRERIETLVPPHAPLIIAGDFNDWRMHASRILCEKLQLKEVFENQRGKPARSFPSVFPMLRLDRIYIRGFHVQQAQVYGGTAYAKISDHAALSAVLTRL</sequence>
<evidence type="ECO:0000259" key="1">
    <source>
        <dbReference type="Pfam" id="PF03372"/>
    </source>
</evidence>
<dbReference type="GO" id="GO:0016020">
    <property type="term" value="C:membrane"/>
    <property type="evidence" value="ECO:0007669"/>
    <property type="project" value="GOC"/>
</dbReference>
<evidence type="ECO:0000313" key="3">
    <source>
        <dbReference type="Proteomes" id="UP000245081"/>
    </source>
</evidence>
<dbReference type="PANTHER" id="PTHR14859">
    <property type="entry name" value="CALCOFLUOR WHITE HYPERSENSITIVE PROTEIN PRECURSOR"/>
    <property type="match status" value="1"/>
</dbReference>
<proteinExistence type="predicted"/>
<dbReference type="Gene3D" id="3.60.10.10">
    <property type="entry name" value="Endonuclease/exonuclease/phosphatase"/>
    <property type="match status" value="1"/>
</dbReference>
<dbReference type="SUPFAM" id="SSF56219">
    <property type="entry name" value="DNase I-like"/>
    <property type="match status" value="1"/>
</dbReference>
<dbReference type="InterPro" id="IPR036691">
    <property type="entry name" value="Endo/exonu/phosph_ase_sf"/>
</dbReference>